<evidence type="ECO:0000313" key="5">
    <source>
        <dbReference type="EMBL" id="NBE51818.1"/>
    </source>
</evidence>
<evidence type="ECO:0000256" key="2">
    <source>
        <dbReference type="ARBA" id="ARBA00022729"/>
    </source>
</evidence>
<dbReference type="RefSeq" id="WP_161696180.1">
    <property type="nucleotide sequence ID" value="NZ_JAAAHS010000055.1"/>
</dbReference>
<dbReference type="Pfam" id="PF10634">
    <property type="entry name" value="Iron_transport"/>
    <property type="match status" value="1"/>
</dbReference>
<sequence length="210" mass="22563">MPRTVLRSLAVAVPLAFALTACGGGAADEGEKTPAEGQAKETAPAGVAHQHTVLEAEIAANGGETKAGDYRIGYIVEAAEPWFESKEGGKHAAHGMDGKLVNREPVKGETHHIEIIPMEAKTGRIVPDVPIRLEVVDSKGKVVQAQDLNFYYAEFFHYANNFSIPKGGKYTLRATLERPTFLRHGASGEKPALGERTTATFRDVELKSGN</sequence>
<name>A0A964XLR8_9ACTN</name>
<dbReference type="Gene3D" id="2.60.40.2480">
    <property type="entry name" value="Periplasmic metal-binding protein Tp34-type"/>
    <property type="match status" value="1"/>
</dbReference>
<dbReference type="AlphaFoldDB" id="A0A964XLR8"/>
<evidence type="ECO:0000256" key="3">
    <source>
        <dbReference type="SAM" id="MobiDB-lite"/>
    </source>
</evidence>
<feature type="chain" id="PRO_5037339458" description="Lipoprotein" evidence="4">
    <location>
        <begin position="27"/>
        <end position="210"/>
    </location>
</feature>
<accession>A0A964XLR8</accession>
<keyword evidence="2 4" id="KW-0732">Signal</keyword>
<evidence type="ECO:0000256" key="1">
    <source>
        <dbReference type="ARBA" id="ARBA00010013"/>
    </source>
</evidence>
<evidence type="ECO:0000256" key="4">
    <source>
        <dbReference type="SAM" id="SignalP"/>
    </source>
</evidence>
<feature type="signal peptide" evidence="4">
    <location>
        <begin position="1"/>
        <end position="26"/>
    </location>
</feature>
<dbReference type="Proteomes" id="UP000598297">
    <property type="component" value="Unassembled WGS sequence"/>
</dbReference>
<feature type="region of interest" description="Disordered" evidence="3">
    <location>
        <begin position="26"/>
        <end position="46"/>
    </location>
</feature>
<comment type="caution">
    <text evidence="5">The sequence shown here is derived from an EMBL/GenBank/DDBJ whole genome shotgun (WGS) entry which is preliminary data.</text>
</comment>
<dbReference type="InterPro" id="IPR038482">
    <property type="entry name" value="Tp34-type_sf"/>
</dbReference>
<proteinExistence type="inferred from homology"/>
<evidence type="ECO:0000313" key="6">
    <source>
        <dbReference type="Proteomes" id="UP000598297"/>
    </source>
</evidence>
<gene>
    <name evidence="5" type="ORF">GUY60_10365</name>
</gene>
<dbReference type="InterPro" id="IPR018470">
    <property type="entry name" value="Metal-bd_Tp34-typ"/>
</dbReference>
<evidence type="ECO:0008006" key="7">
    <source>
        <dbReference type="Google" id="ProtNLM"/>
    </source>
</evidence>
<dbReference type="EMBL" id="JAAAHS010000055">
    <property type="protein sequence ID" value="NBE51818.1"/>
    <property type="molecule type" value="Genomic_DNA"/>
</dbReference>
<keyword evidence="6" id="KW-1185">Reference proteome</keyword>
<organism evidence="5 6">
    <name type="scientific">Streptomyces boluensis</name>
    <dbReference type="NCBI Taxonomy" id="1775135"/>
    <lineage>
        <taxon>Bacteria</taxon>
        <taxon>Bacillati</taxon>
        <taxon>Actinomycetota</taxon>
        <taxon>Actinomycetes</taxon>
        <taxon>Kitasatosporales</taxon>
        <taxon>Streptomycetaceae</taxon>
        <taxon>Streptomyces</taxon>
    </lineage>
</organism>
<protein>
    <recommendedName>
        <fullName evidence="7">Lipoprotein</fullName>
    </recommendedName>
</protein>
<comment type="similarity">
    <text evidence="1">Belongs to the UPF0423 family.</text>
</comment>
<dbReference type="PROSITE" id="PS51257">
    <property type="entry name" value="PROKAR_LIPOPROTEIN"/>
    <property type="match status" value="1"/>
</dbReference>
<dbReference type="OrthoDB" id="1495621at2"/>
<reference evidence="5" key="1">
    <citation type="submission" date="2020-01" db="EMBL/GenBank/DDBJ databases">
        <title>Whole-genome analyses of novel actinobacteria.</title>
        <authorList>
            <person name="Sahin N."/>
        </authorList>
    </citation>
    <scope>NUCLEOTIDE SEQUENCE</scope>
    <source>
        <strain evidence="5">YC537</strain>
    </source>
</reference>